<dbReference type="InterPro" id="IPR020471">
    <property type="entry name" value="AKR"/>
</dbReference>
<evidence type="ECO:0000313" key="2">
    <source>
        <dbReference type="EMBL" id="KUP06272.1"/>
    </source>
</evidence>
<dbReference type="CDD" id="cd19086">
    <property type="entry name" value="AKR_AKR11C1"/>
    <property type="match status" value="1"/>
</dbReference>
<dbReference type="PANTHER" id="PTHR43312:SF1">
    <property type="entry name" value="NADP-DEPENDENT OXIDOREDUCTASE DOMAIN-CONTAINING PROTEIN"/>
    <property type="match status" value="1"/>
</dbReference>
<dbReference type="STRING" id="1150625.Q75_09030"/>
<accession>A0A147K808</accession>
<dbReference type="Pfam" id="PF00248">
    <property type="entry name" value="Aldo_ket_red"/>
    <property type="match status" value="1"/>
</dbReference>
<protein>
    <submittedName>
        <fullName evidence="2">Oxidoreductase</fullName>
    </submittedName>
</protein>
<dbReference type="InterPro" id="IPR023210">
    <property type="entry name" value="NADP_OxRdtase_dom"/>
</dbReference>
<sequence length="307" mass="34895">MEKRQIGSSSIMVSKLGLGCMSLGTDETKAREIVEAALEGGITYFDTADLYDFGQNEEILGKILQPYRDQIVISTKVGNRWNHEKTSWTWDPSKEHIKESVKQSLHRLKTDYIDLYQLHGGTIQDNIEESIEAFEELKDEGYIKEYGISSIRLNVIKQYAEKSTIQSNMMQYSLLDRRPEEIFPILEDHTISVITRGPVAKGLLTNSMLNKATNKILDQGYLDYTYEELKSVLLSIQDRFHSTRNMNELALQYNLSHSAVASVIPGASSVLQVTENIAAVNKDPLTKEEVDLLKGITKQSIYQEHRE</sequence>
<dbReference type="PANTHER" id="PTHR43312">
    <property type="entry name" value="D-THREO-ALDOSE 1-DEHYDROGENASE"/>
    <property type="match status" value="1"/>
</dbReference>
<evidence type="ECO:0000313" key="3">
    <source>
        <dbReference type="Proteomes" id="UP000074108"/>
    </source>
</evidence>
<dbReference type="InterPro" id="IPR036812">
    <property type="entry name" value="NAD(P)_OxRdtase_dom_sf"/>
</dbReference>
<feature type="domain" description="NADP-dependent oxidoreductase" evidence="1">
    <location>
        <begin position="15"/>
        <end position="296"/>
    </location>
</feature>
<keyword evidence="3" id="KW-1185">Reference proteome</keyword>
<dbReference type="GO" id="GO:0016491">
    <property type="term" value="F:oxidoreductase activity"/>
    <property type="evidence" value="ECO:0007669"/>
    <property type="project" value="InterPro"/>
</dbReference>
<dbReference type="SUPFAM" id="SSF51430">
    <property type="entry name" value="NAD(P)-linked oxidoreductase"/>
    <property type="match status" value="1"/>
</dbReference>
<dbReference type="EMBL" id="LDYG01000029">
    <property type="protein sequence ID" value="KUP06272.1"/>
    <property type="molecule type" value="Genomic_DNA"/>
</dbReference>
<comment type="caution">
    <text evidence="2">The sequence shown here is derived from an EMBL/GenBank/DDBJ whole genome shotgun (WGS) entry which is preliminary data.</text>
</comment>
<proteinExistence type="predicted"/>
<name>A0A147K808_9BACI</name>
<organism evidence="2 3">
    <name type="scientific">Bacillus coahuilensis p1.1.43</name>
    <dbReference type="NCBI Taxonomy" id="1150625"/>
    <lineage>
        <taxon>Bacteria</taxon>
        <taxon>Bacillati</taxon>
        <taxon>Bacillota</taxon>
        <taxon>Bacilli</taxon>
        <taxon>Bacillales</taxon>
        <taxon>Bacillaceae</taxon>
        <taxon>Bacillus</taxon>
    </lineage>
</organism>
<dbReference type="OrthoDB" id="9773828at2"/>
<dbReference type="Gene3D" id="3.20.20.100">
    <property type="entry name" value="NADP-dependent oxidoreductase domain"/>
    <property type="match status" value="1"/>
</dbReference>
<dbReference type="PRINTS" id="PR00069">
    <property type="entry name" value="ALDKETRDTASE"/>
</dbReference>
<evidence type="ECO:0000259" key="1">
    <source>
        <dbReference type="Pfam" id="PF00248"/>
    </source>
</evidence>
<gene>
    <name evidence="2" type="ORF">Q75_09030</name>
</gene>
<reference evidence="2 3" key="1">
    <citation type="journal article" date="2016" name="Front. Microbiol.">
        <title>Microevolution Analysis of Bacillus coahuilensis Unveils Differences in Phosphorus Acquisition Strategies and Their Regulation.</title>
        <authorList>
            <person name="Gomez-Lunar Z."/>
            <person name="Hernandez-Gonzalez I."/>
            <person name="Rodriguez-Torres M.D."/>
            <person name="Souza V."/>
            <person name="Olmedo-Alvarez G."/>
        </authorList>
    </citation>
    <scope>NUCLEOTIDE SEQUENCE [LARGE SCALE GENOMIC DNA]</scope>
    <source>
        <strain evidence="3">p1.1.43</strain>
    </source>
</reference>
<dbReference type="AlphaFoldDB" id="A0A147K808"/>
<dbReference type="Proteomes" id="UP000074108">
    <property type="component" value="Unassembled WGS sequence"/>
</dbReference>
<dbReference type="RefSeq" id="WP_059282993.1">
    <property type="nucleotide sequence ID" value="NZ_LDYG01000029.1"/>
</dbReference>
<dbReference type="InterPro" id="IPR053135">
    <property type="entry name" value="AKR2_Oxidoreductase"/>
</dbReference>
<dbReference type="PATRIC" id="fig|1150625.3.peg.1910"/>